<name>A0A2U8QT00_9FLAO</name>
<evidence type="ECO:0000256" key="3">
    <source>
        <dbReference type="ARBA" id="ARBA00022692"/>
    </source>
</evidence>
<dbReference type="Proteomes" id="UP000245429">
    <property type="component" value="Chromosome"/>
</dbReference>
<evidence type="ECO:0000313" key="7">
    <source>
        <dbReference type="EMBL" id="AWM13300.1"/>
    </source>
</evidence>
<evidence type="ECO:0000256" key="5">
    <source>
        <dbReference type="ARBA" id="ARBA00023136"/>
    </source>
</evidence>
<feature type="transmembrane region" description="Helical" evidence="6">
    <location>
        <begin position="104"/>
        <end position="122"/>
    </location>
</feature>
<dbReference type="InterPro" id="IPR004307">
    <property type="entry name" value="TspO_MBR"/>
</dbReference>
<organism evidence="7 8">
    <name type="scientific">Flavobacterium sediminis</name>
    <dbReference type="NCBI Taxonomy" id="2201181"/>
    <lineage>
        <taxon>Bacteria</taxon>
        <taxon>Pseudomonadati</taxon>
        <taxon>Bacteroidota</taxon>
        <taxon>Flavobacteriia</taxon>
        <taxon>Flavobacteriales</taxon>
        <taxon>Flavobacteriaceae</taxon>
        <taxon>Flavobacterium</taxon>
    </lineage>
</organism>
<dbReference type="InterPro" id="IPR038330">
    <property type="entry name" value="TspO/MBR-related_sf"/>
</dbReference>
<protein>
    <submittedName>
        <fullName evidence="7">Sensory protein TspO</fullName>
    </submittedName>
</protein>
<accession>A0A2U8QT00</accession>
<dbReference type="KEGG" id="fse:DI487_05110"/>
<dbReference type="Gene3D" id="1.20.1260.100">
    <property type="entry name" value="TspO/MBR protein"/>
    <property type="match status" value="1"/>
</dbReference>
<dbReference type="GO" id="GO:0033013">
    <property type="term" value="P:tetrapyrrole metabolic process"/>
    <property type="evidence" value="ECO:0007669"/>
    <property type="project" value="UniProtKB-ARBA"/>
</dbReference>
<evidence type="ECO:0000256" key="1">
    <source>
        <dbReference type="ARBA" id="ARBA00004141"/>
    </source>
</evidence>
<comment type="similarity">
    <text evidence="2">Belongs to the TspO/BZRP family.</text>
</comment>
<dbReference type="PANTHER" id="PTHR10057:SF0">
    <property type="entry name" value="TRANSLOCATOR PROTEIN"/>
    <property type="match status" value="1"/>
</dbReference>
<comment type="subcellular location">
    <subcellularLocation>
        <location evidence="1">Membrane</location>
        <topology evidence="1">Multi-pass membrane protein</topology>
    </subcellularLocation>
</comment>
<keyword evidence="4 6" id="KW-1133">Transmembrane helix</keyword>
<dbReference type="EMBL" id="CP029463">
    <property type="protein sequence ID" value="AWM13300.1"/>
    <property type="molecule type" value="Genomic_DNA"/>
</dbReference>
<evidence type="ECO:0000256" key="4">
    <source>
        <dbReference type="ARBA" id="ARBA00022989"/>
    </source>
</evidence>
<dbReference type="Pfam" id="PF03073">
    <property type="entry name" value="TspO_MBR"/>
    <property type="match status" value="1"/>
</dbReference>
<feature type="transmembrane region" description="Helical" evidence="6">
    <location>
        <begin position="46"/>
        <end position="68"/>
    </location>
</feature>
<dbReference type="GO" id="GO:0016020">
    <property type="term" value="C:membrane"/>
    <property type="evidence" value="ECO:0007669"/>
    <property type="project" value="UniProtKB-SubCell"/>
</dbReference>
<dbReference type="PIRSF" id="PIRSF005859">
    <property type="entry name" value="PBR"/>
    <property type="match status" value="1"/>
</dbReference>
<keyword evidence="3 6" id="KW-0812">Transmembrane</keyword>
<evidence type="ECO:0000313" key="8">
    <source>
        <dbReference type="Proteomes" id="UP000245429"/>
    </source>
</evidence>
<reference evidence="7 8" key="1">
    <citation type="submission" date="2018-05" db="EMBL/GenBank/DDBJ databases">
        <title>Flavobacterium sp. MEBiC07310.</title>
        <authorList>
            <person name="Baek K."/>
        </authorList>
    </citation>
    <scope>NUCLEOTIDE SEQUENCE [LARGE SCALE GENOMIC DNA]</scope>
    <source>
        <strain evidence="7 8">MEBiC07310</strain>
    </source>
</reference>
<dbReference type="RefSeq" id="WP_109568703.1">
    <property type="nucleotide sequence ID" value="NZ_CP029463.1"/>
</dbReference>
<keyword evidence="5 6" id="KW-0472">Membrane</keyword>
<feature type="transmembrane region" description="Helical" evidence="6">
    <location>
        <begin position="7"/>
        <end position="26"/>
    </location>
</feature>
<dbReference type="PANTHER" id="PTHR10057">
    <property type="entry name" value="PERIPHERAL-TYPE BENZODIAZEPINE RECEPTOR"/>
    <property type="match status" value="1"/>
</dbReference>
<proteinExistence type="inferred from homology"/>
<dbReference type="OrthoDB" id="9795496at2"/>
<dbReference type="AlphaFoldDB" id="A0A2U8QT00"/>
<gene>
    <name evidence="7" type="ORF">DI487_05110</name>
</gene>
<keyword evidence="8" id="KW-1185">Reference proteome</keyword>
<dbReference type="CDD" id="cd15904">
    <property type="entry name" value="TSPO_MBR"/>
    <property type="match status" value="1"/>
</dbReference>
<dbReference type="FunFam" id="1.20.1260.100:FF:000001">
    <property type="entry name" value="translocator protein 2"/>
    <property type="match status" value="1"/>
</dbReference>
<sequence>MNSYLRIIYVVAICLAVGYLSSLVTQSSVETWYPTLEKPFFNPPNWLFAPVWTLLYILMGIAGGMIWTAYESNPEKVKKAMLFFTVQLLLNALWSYLFFGLNNILIALIEIILLALIIYETIHLFKEIKPKAAWLLIPYLAWVLFATVLTASIFWLNR</sequence>
<evidence type="ECO:0000256" key="2">
    <source>
        <dbReference type="ARBA" id="ARBA00007524"/>
    </source>
</evidence>
<feature type="transmembrane region" description="Helical" evidence="6">
    <location>
        <begin position="134"/>
        <end position="156"/>
    </location>
</feature>
<evidence type="ECO:0000256" key="6">
    <source>
        <dbReference type="SAM" id="Phobius"/>
    </source>
</evidence>